<sequence length="99" mass="11165">MSIDGLTAIELAQYAMGHYESLFKTLPVTYPEGKTAFLIDVLCNGYTECERVTAWSGVPEVIDFDFEKYPPTTKAMLDHDTFGDVHALKHIMIKFTNTL</sequence>
<name>A0A1X0ZH46_PSEPU</name>
<proteinExistence type="predicted"/>
<dbReference type="EMBL" id="NBWC01000049">
    <property type="protein sequence ID" value="ORL58626.1"/>
    <property type="molecule type" value="Genomic_DNA"/>
</dbReference>
<dbReference type="AlphaFoldDB" id="A0A1X0ZH46"/>
<reference evidence="1 2" key="1">
    <citation type="submission" date="2017-04" db="EMBL/GenBank/DDBJ databases">
        <title>Presence of VIM-2 positive Pseudomonas species in chickens and their surrounding environment.</title>
        <authorList>
            <person name="Zhang R."/>
        </authorList>
    </citation>
    <scope>NUCLEOTIDE SEQUENCE [LARGE SCALE GENOMIC DNA]</scope>
    <source>
        <strain evidence="1 2">DZ-C18</strain>
    </source>
</reference>
<gene>
    <name evidence="1" type="ORF">B7H17_24115</name>
</gene>
<comment type="caution">
    <text evidence="1">The sequence shown here is derived from an EMBL/GenBank/DDBJ whole genome shotgun (WGS) entry which is preliminary data.</text>
</comment>
<evidence type="ECO:0000313" key="2">
    <source>
        <dbReference type="Proteomes" id="UP000193675"/>
    </source>
</evidence>
<evidence type="ECO:0000313" key="1">
    <source>
        <dbReference type="EMBL" id="ORL58626.1"/>
    </source>
</evidence>
<dbReference type="Proteomes" id="UP000193675">
    <property type="component" value="Unassembled WGS sequence"/>
</dbReference>
<protein>
    <submittedName>
        <fullName evidence="1">Uncharacterized protein</fullName>
    </submittedName>
</protein>
<dbReference type="RefSeq" id="WP_084859077.1">
    <property type="nucleotide sequence ID" value="NZ_JBIVAD010000006.1"/>
</dbReference>
<accession>A0A1X0ZH46</accession>
<organism evidence="1 2">
    <name type="scientific">Pseudomonas putida</name>
    <name type="common">Arthrobacter siderocapsulatus</name>
    <dbReference type="NCBI Taxonomy" id="303"/>
    <lineage>
        <taxon>Bacteria</taxon>
        <taxon>Pseudomonadati</taxon>
        <taxon>Pseudomonadota</taxon>
        <taxon>Gammaproteobacteria</taxon>
        <taxon>Pseudomonadales</taxon>
        <taxon>Pseudomonadaceae</taxon>
        <taxon>Pseudomonas</taxon>
    </lineage>
</organism>